<evidence type="ECO:0000259" key="4">
    <source>
        <dbReference type="PROSITE" id="PS51462"/>
    </source>
</evidence>
<dbReference type="EMBL" id="BMXY01000001">
    <property type="protein sequence ID" value="GGZ60135.1"/>
    <property type="molecule type" value="Genomic_DNA"/>
</dbReference>
<dbReference type="PANTHER" id="PTHR21340">
    <property type="entry name" value="DIADENOSINE 5,5-P1,P4-TETRAPHOSPHATE PYROPHOSPHOHYDROLASE MUTT"/>
    <property type="match status" value="1"/>
</dbReference>
<name>A0ABQ3BWM2_9GAMM</name>
<feature type="domain" description="Nudix hydrolase" evidence="4">
    <location>
        <begin position="1"/>
        <end position="149"/>
    </location>
</feature>
<reference evidence="6" key="1">
    <citation type="journal article" date="2019" name="Int. J. Syst. Evol. Microbiol.">
        <title>The Global Catalogue of Microorganisms (GCM) 10K type strain sequencing project: providing services to taxonomists for standard genome sequencing and annotation.</title>
        <authorList>
            <consortium name="The Broad Institute Genomics Platform"/>
            <consortium name="The Broad Institute Genome Sequencing Center for Infectious Disease"/>
            <person name="Wu L."/>
            <person name="Ma J."/>
        </authorList>
    </citation>
    <scope>NUCLEOTIDE SEQUENCE [LARGE SCALE GENOMIC DNA]</scope>
    <source>
        <strain evidence="6">KCTC 22558</strain>
    </source>
</reference>
<evidence type="ECO:0000256" key="1">
    <source>
        <dbReference type="ARBA" id="ARBA00001946"/>
    </source>
</evidence>
<comment type="similarity">
    <text evidence="3">Belongs to the Nudix hydrolase family.</text>
</comment>
<keyword evidence="2 3" id="KW-0378">Hydrolase</keyword>
<evidence type="ECO:0000256" key="3">
    <source>
        <dbReference type="RuleBase" id="RU003476"/>
    </source>
</evidence>
<dbReference type="InterPro" id="IPR000086">
    <property type="entry name" value="NUDIX_hydrolase_dom"/>
</dbReference>
<dbReference type="PROSITE" id="PS51462">
    <property type="entry name" value="NUDIX"/>
    <property type="match status" value="1"/>
</dbReference>
<dbReference type="PRINTS" id="PR00502">
    <property type="entry name" value="NUDIXFAMILY"/>
</dbReference>
<evidence type="ECO:0000313" key="6">
    <source>
        <dbReference type="Proteomes" id="UP000643403"/>
    </source>
</evidence>
<dbReference type="PANTHER" id="PTHR21340:SF7">
    <property type="entry name" value="NUDIX HYDROLASE DOMAIN-CONTAINING PROTEIN"/>
    <property type="match status" value="1"/>
</dbReference>
<dbReference type="Gene3D" id="3.90.79.10">
    <property type="entry name" value="Nucleoside Triphosphate Pyrophosphohydrolase"/>
    <property type="match status" value="1"/>
</dbReference>
<comment type="cofactor">
    <cofactor evidence="1">
        <name>Mg(2+)</name>
        <dbReference type="ChEBI" id="CHEBI:18420"/>
    </cofactor>
</comment>
<keyword evidence="6" id="KW-1185">Reference proteome</keyword>
<dbReference type="CDD" id="cd04662">
    <property type="entry name" value="NUDIX_Hydrolase"/>
    <property type="match status" value="1"/>
</dbReference>
<dbReference type="InterPro" id="IPR020476">
    <property type="entry name" value="Nudix_hydrolase"/>
</dbReference>
<accession>A0ABQ3BWM2</accession>
<dbReference type="PROSITE" id="PS00893">
    <property type="entry name" value="NUDIX_BOX"/>
    <property type="match status" value="1"/>
</dbReference>
<comment type="caution">
    <text evidence="5">The sequence shown here is derived from an EMBL/GenBank/DDBJ whole genome shotgun (WGS) entry which is preliminary data.</text>
</comment>
<protein>
    <submittedName>
        <fullName evidence="5">NTP pyrophosphohydrolase</fullName>
    </submittedName>
</protein>
<evidence type="ECO:0000256" key="2">
    <source>
        <dbReference type="ARBA" id="ARBA00022801"/>
    </source>
</evidence>
<dbReference type="SUPFAM" id="SSF55811">
    <property type="entry name" value="Nudix"/>
    <property type="match status" value="1"/>
</dbReference>
<dbReference type="InterPro" id="IPR020084">
    <property type="entry name" value="NUDIX_hydrolase_CS"/>
</dbReference>
<organism evidence="5 6">
    <name type="scientific">Cognatilysobacter xinjiangensis</name>
    <dbReference type="NCBI Taxonomy" id="546892"/>
    <lineage>
        <taxon>Bacteria</taxon>
        <taxon>Pseudomonadati</taxon>
        <taxon>Pseudomonadota</taxon>
        <taxon>Gammaproteobacteria</taxon>
        <taxon>Lysobacterales</taxon>
        <taxon>Lysobacteraceae</taxon>
        <taxon>Cognatilysobacter</taxon>
    </lineage>
</organism>
<dbReference type="InterPro" id="IPR051325">
    <property type="entry name" value="Nudix_hydrolase_domain"/>
</dbReference>
<evidence type="ECO:0000313" key="5">
    <source>
        <dbReference type="EMBL" id="GGZ60135.1"/>
    </source>
</evidence>
<dbReference type="RefSeq" id="WP_189447871.1">
    <property type="nucleotide sequence ID" value="NZ_BMXY01000001.1"/>
</dbReference>
<dbReference type="Pfam" id="PF00293">
    <property type="entry name" value="NUDIX"/>
    <property type="match status" value="1"/>
</dbReference>
<proteinExistence type="inferred from homology"/>
<dbReference type="Proteomes" id="UP000643403">
    <property type="component" value="Unassembled WGS sequence"/>
</dbReference>
<dbReference type="InterPro" id="IPR015797">
    <property type="entry name" value="NUDIX_hydrolase-like_dom_sf"/>
</dbReference>
<sequence>MPQESAGILLYRRNPAGLEVLLAHPGGPFWHSRDEGAWCIPKGGREDGETPEQTARREFEEELGMPAKGPLQPLGRLRQKGGKWVEAYAMEGEFEPERLNSIMFRMEWPPRSGRFSEFPEVDQARWFALAEARGMILESQRPLLDRLDTLINGGPLI</sequence>
<gene>
    <name evidence="5" type="ORF">GCM10008101_12470</name>
</gene>